<dbReference type="Pfam" id="PF13391">
    <property type="entry name" value="HNH_2"/>
    <property type="match status" value="1"/>
</dbReference>
<reference evidence="4 5" key="1">
    <citation type="submission" date="2017-11" db="EMBL/GenBank/DDBJ databases">
        <title>Bradyrhizobium forestalis sp. nov., an efficient nitrogen-fixing bacterium isolated from nodules of forest legume species in the Amazon.</title>
        <authorList>
            <person name="Costa E.M."/>
            <person name="Guimaraes A."/>
            <person name="Carvalho T.S."/>
            <person name="Rodrigues T.L."/>
            <person name="Ribeiro P.R.A."/>
            <person name="Lebbe L."/>
            <person name="Willems A."/>
            <person name="Moreira F.M.S."/>
        </authorList>
    </citation>
    <scope>NUCLEOTIDE SEQUENCE [LARGE SCALE GENOMIC DNA]</scope>
    <source>
        <strain evidence="4 5">INPA54B</strain>
    </source>
</reference>
<dbReference type="InterPro" id="IPR003615">
    <property type="entry name" value="HNH_nuc"/>
</dbReference>
<dbReference type="Gene3D" id="3.30.920.90">
    <property type="match status" value="1"/>
</dbReference>
<feature type="domain" description="HNH nuclease" evidence="3">
    <location>
        <begin position="294"/>
        <end position="338"/>
    </location>
</feature>
<protein>
    <recommendedName>
        <fullName evidence="6">DUF3578 domain-containing protein</fullName>
    </recommendedName>
</protein>
<evidence type="ECO:0000313" key="5">
    <source>
        <dbReference type="Proteomes" id="UP000231194"/>
    </source>
</evidence>
<feature type="domain" description="Type IV methyl-directed restriction enzyme EcoKMcrB subunit DNA-binding" evidence="2">
    <location>
        <begin position="43"/>
        <end position="207"/>
    </location>
</feature>
<dbReference type="InterPro" id="IPR021961">
    <property type="entry name" value="McrB_DNA-bd"/>
</dbReference>
<feature type="region of interest" description="Disordered" evidence="1">
    <location>
        <begin position="239"/>
        <end position="258"/>
    </location>
</feature>
<proteinExistence type="predicted"/>
<sequence>MGETMLELDKVFEDYLLNSEEEIGGVKARRRLRPGEALAVDNIITKDLPQLIRQLVSGSGRDVTKYRVYGSVGQLNRTLSYIPWVAVLRRDITKSTERGYYVVLLFSQDMQNCFLSLNQGFTQFREAFGDKVGNRKVSQVAGLAIQNLSIAPDLIAGPLDLSATRELGKGYESGAIVSRRYGVGDVISEAQFRDDLIQLLDLYDELVVKLGPNLLDHLESMSSDDYQEAANEIATVLPSKSLPTGSLPPPPKVAGRETGKYKRDPEMAAIAIQAAGHQCEVEPIHATFTSRKTKKPFVEAHHLIPMQCQNDFKVSLDVPENIVALCPGCHRKFHHARFGELKPSLGKLFSTRSAALKSRSINIELEKLHKVYKSDVEED</sequence>
<evidence type="ECO:0008006" key="6">
    <source>
        <dbReference type="Google" id="ProtNLM"/>
    </source>
</evidence>
<organism evidence="4 5">
    <name type="scientific">Bradyrhizobium forestalis</name>
    <dbReference type="NCBI Taxonomy" id="1419263"/>
    <lineage>
        <taxon>Bacteria</taxon>
        <taxon>Pseudomonadati</taxon>
        <taxon>Pseudomonadota</taxon>
        <taxon>Alphaproteobacteria</taxon>
        <taxon>Hyphomicrobiales</taxon>
        <taxon>Nitrobacteraceae</taxon>
        <taxon>Bradyrhizobium</taxon>
    </lineage>
</organism>
<accession>A0A2M8QZE4</accession>
<keyword evidence="5" id="KW-1185">Reference proteome</keyword>
<evidence type="ECO:0000259" key="2">
    <source>
        <dbReference type="Pfam" id="PF12102"/>
    </source>
</evidence>
<evidence type="ECO:0000259" key="3">
    <source>
        <dbReference type="Pfam" id="PF13391"/>
    </source>
</evidence>
<dbReference type="EMBL" id="PGVG01000046">
    <property type="protein sequence ID" value="PJG50930.1"/>
    <property type="molecule type" value="Genomic_DNA"/>
</dbReference>
<dbReference type="Pfam" id="PF12102">
    <property type="entry name" value="MrcB_N"/>
    <property type="match status" value="1"/>
</dbReference>
<gene>
    <name evidence="4" type="ORF">CVM73_33705</name>
</gene>
<dbReference type="Proteomes" id="UP000231194">
    <property type="component" value="Unassembled WGS sequence"/>
</dbReference>
<dbReference type="AlphaFoldDB" id="A0A2M8QZE4"/>
<name>A0A2M8QZE4_9BRAD</name>
<dbReference type="CDD" id="cd00085">
    <property type="entry name" value="HNHc"/>
    <property type="match status" value="1"/>
</dbReference>
<comment type="caution">
    <text evidence="4">The sequence shown here is derived from an EMBL/GenBank/DDBJ whole genome shotgun (WGS) entry which is preliminary data.</text>
</comment>
<evidence type="ECO:0000313" key="4">
    <source>
        <dbReference type="EMBL" id="PJG50930.1"/>
    </source>
</evidence>
<evidence type="ECO:0000256" key="1">
    <source>
        <dbReference type="SAM" id="MobiDB-lite"/>
    </source>
</evidence>